<dbReference type="PANTHER" id="PTHR22939">
    <property type="entry name" value="SERINE PROTEASE FAMILY S1C HTRA-RELATED"/>
    <property type="match status" value="1"/>
</dbReference>
<keyword evidence="12" id="KW-0346">Stress response</keyword>
<evidence type="ECO:0000256" key="3">
    <source>
        <dbReference type="ARBA" id="ARBA00010541"/>
    </source>
</evidence>
<evidence type="ECO:0000256" key="9">
    <source>
        <dbReference type="ARBA" id="ARBA00022764"/>
    </source>
</evidence>
<feature type="domain" description="PDZ" evidence="15">
    <location>
        <begin position="387"/>
        <end position="472"/>
    </location>
</feature>
<dbReference type="GO" id="GO:0006508">
    <property type="term" value="P:proteolysis"/>
    <property type="evidence" value="ECO:0007669"/>
    <property type="project" value="UniProtKB-KW"/>
</dbReference>
<dbReference type="InterPro" id="IPR036034">
    <property type="entry name" value="PDZ_sf"/>
</dbReference>
<evidence type="ECO:0000256" key="7">
    <source>
        <dbReference type="ARBA" id="ARBA00022729"/>
    </source>
</evidence>
<dbReference type="Pfam" id="PF13180">
    <property type="entry name" value="PDZ_2"/>
    <property type="match status" value="1"/>
</dbReference>
<keyword evidence="9" id="KW-0574">Periplasm</keyword>
<comment type="catalytic activity">
    <reaction evidence="1">
        <text>Acts on substrates that are at least partially unfolded. The cleavage site P1 residue is normally between a pair of hydrophobic residues, such as Val-|-Val.</text>
        <dbReference type="EC" id="3.4.21.107"/>
    </reaction>
</comment>
<evidence type="ECO:0000256" key="5">
    <source>
        <dbReference type="ARBA" id="ARBA00013958"/>
    </source>
</evidence>
<dbReference type="InterPro" id="IPR011782">
    <property type="entry name" value="Pept_S1C_Do"/>
</dbReference>
<protein>
    <recommendedName>
        <fullName evidence="5">Probable periplasmic serine endoprotease DegP-like</fullName>
        <ecNumber evidence="4">3.4.21.107</ecNumber>
    </recommendedName>
    <alternativeName>
        <fullName evidence="13">Protease Do</fullName>
    </alternativeName>
</protein>
<dbReference type="PROSITE" id="PS50106">
    <property type="entry name" value="PDZ"/>
    <property type="match status" value="2"/>
</dbReference>
<dbReference type="GO" id="GO:0008233">
    <property type="term" value="F:peptidase activity"/>
    <property type="evidence" value="ECO:0007669"/>
    <property type="project" value="UniProtKB-KW"/>
</dbReference>
<name>A0ABQ5UUI3_9HYPH</name>
<dbReference type="Pfam" id="PF13365">
    <property type="entry name" value="Trypsin_2"/>
    <property type="match status" value="1"/>
</dbReference>
<keyword evidence="8" id="KW-0677">Repeat</keyword>
<evidence type="ECO:0000256" key="13">
    <source>
        <dbReference type="ARBA" id="ARBA00032850"/>
    </source>
</evidence>
<dbReference type="SUPFAM" id="SSF50494">
    <property type="entry name" value="Trypsin-like serine proteases"/>
    <property type="match status" value="1"/>
</dbReference>
<dbReference type="SUPFAM" id="SSF50156">
    <property type="entry name" value="PDZ domain-like"/>
    <property type="match status" value="2"/>
</dbReference>
<proteinExistence type="inferred from homology"/>
<evidence type="ECO:0000256" key="14">
    <source>
        <dbReference type="SAM" id="SignalP"/>
    </source>
</evidence>
<evidence type="ECO:0000256" key="6">
    <source>
        <dbReference type="ARBA" id="ARBA00022670"/>
    </source>
</evidence>
<feature type="domain" description="PDZ" evidence="15">
    <location>
        <begin position="263"/>
        <end position="353"/>
    </location>
</feature>
<keyword evidence="17" id="KW-1185">Reference proteome</keyword>
<dbReference type="Pfam" id="PF00595">
    <property type="entry name" value="PDZ"/>
    <property type="match status" value="1"/>
</dbReference>
<evidence type="ECO:0000256" key="2">
    <source>
        <dbReference type="ARBA" id="ARBA00004418"/>
    </source>
</evidence>
<evidence type="ECO:0000256" key="4">
    <source>
        <dbReference type="ARBA" id="ARBA00013035"/>
    </source>
</evidence>
<evidence type="ECO:0000259" key="15">
    <source>
        <dbReference type="PROSITE" id="PS50106"/>
    </source>
</evidence>
<dbReference type="Gene3D" id="2.40.10.120">
    <property type="match status" value="1"/>
</dbReference>
<keyword evidence="7 14" id="KW-0732">Signal</keyword>
<evidence type="ECO:0000256" key="8">
    <source>
        <dbReference type="ARBA" id="ARBA00022737"/>
    </source>
</evidence>
<accession>A0ABQ5UUI3</accession>
<dbReference type="EMBL" id="BSNI01000002">
    <property type="protein sequence ID" value="GLQ18934.1"/>
    <property type="molecule type" value="Genomic_DNA"/>
</dbReference>
<dbReference type="NCBIfam" id="TIGR02037">
    <property type="entry name" value="degP_htrA_DO"/>
    <property type="match status" value="1"/>
</dbReference>
<dbReference type="PRINTS" id="PR00834">
    <property type="entry name" value="PROTEASES2C"/>
</dbReference>
<dbReference type="Gene3D" id="2.30.42.10">
    <property type="match status" value="2"/>
</dbReference>
<reference evidence="16" key="1">
    <citation type="journal article" date="2014" name="Int. J. Syst. Evol. Microbiol.">
        <title>Complete genome of a new Firmicutes species belonging to the dominant human colonic microbiota ('Ruminococcus bicirculans') reveals two chromosomes and a selective capacity to utilize plant glucans.</title>
        <authorList>
            <consortium name="NISC Comparative Sequencing Program"/>
            <person name="Wegmann U."/>
            <person name="Louis P."/>
            <person name="Goesmann A."/>
            <person name="Henrissat B."/>
            <person name="Duncan S.H."/>
            <person name="Flint H.J."/>
        </authorList>
    </citation>
    <scope>NUCLEOTIDE SEQUENCE</scope>
    <source>
        <strain evidence="16">NBRC 107169</strain>
    </source>
</reference>
<evidence type="ECO:0000256" key="10">
    <source>
        <dbReference type="ARBA" id="ARBA00022801"/>
    </source>
</evidence>
<dbReference type="RefSeq" id="WP_284366060.1">
    <property type="nucleotide sequence ID" value="NZ_BSNI01000002.1"/>
</dbReference>
<organism evidence="16 17">
    <name type="scientific">Maritalea porphyrae</name>
    <dbReference type="NCBI Taxonomy" id="880732"/>
    <lineage>
        <taxon>Bacteria</taxon>
        <taxon>Pseudomonadati</taxon>
        <taxon>Pseudomonadota</taxon>
        <taxon>Alphaproteobacteria</taxon>
        <taxon>Hyphomicrobiales</taxon>
        <taxon>Devosiaceae</taxon>
        <taxon>Maritalea</taxon>
    </lineage>
</organism>
<dbReference type="InterPro" id="IPR001478">
    <property type="entry name" value="PDZ"/>
</dbReference>
<dbReference type="InterPro" id="IPR001940">
    <property type="entry name" value="Peptidase_S1C"/>
</dbReference>
<evidence type="ECO:0000256" key="1">
    <source>
        <dbReference type="ARBA" id="ARBA00001772"/>
    </source>
</evidence>
<dbReference type="EC" id="3.4.21.107" evidence="4"/>
<sequence>MPVLKTPMRACLRITLALILVAASAVASLARGPASFAPLAAELQGAVVNISTTYIVNSNGRGFPFPNVPESSPLREFFDKLQPQQPPESDEPIESRSLGSGFVIDPNGTIVTNYHVIEGATEVFVAFVDGTRVEARVIGADEKTDLAVLKVNVDRSLKHVELGDSDTALVGDWVVAIGNPFGLGGSLSAGIVSARNRDIRSGPYDNFIQTDAAINQGNSGGPLFNMNGEVVGINTAIISQSGGSLGIGFSIPINLAKPVIEQLIEFGETRRGWLGVEIQDVSEDIAAGLGRPDTAGALVSGVVQGSPSDGVIEEGDLILAFDGKSISKMRDLPRIVAETEVGKKVKLGVLRRGQIVELEITLGRLEQVDPFMGIENLPPEEVPVNTGSLLGLSVADIDDGWRERFGIPKNIDGAVVSEVEVGSDAEDKGLRIGHTILEVNQQLVYSALDVKNIVGTAAEAGREVILLKIADPTGSRRFVAIRLNK</sequence>
<evidence type="ECO:0000313" key="17">
    <source>
        <dbReference type="Proteomes" id="UP001161405"/>
    </source>
</evidence>
<keyword evidence="6 16" id="KW-0645">Protease</keyword>
<dbReference type="Proteomes" id="UP001161405">
    <property type="component" value="Unassembled WGS sequence"/>
</dbReference>
<keyword evidence="10" id="KW-0378">Hydrolase</keyword>
<dbReference type="InterPro" id="IPR009003">
    <property type="entry name" value="Peptidase_S1_PA"/>
</dbReference>
<keyword evidence="11" id="KW-0720">Serine protease</keyword>
<evidence type="ECO:0000256" key="11">
    <source>
        <dbReference type="ARBA" id="ARBA00022825"/>
    </source>
</evidence>
<feature type="signal peptide" evidence="14">
    <location>
        <begin position="1"/>
        <end position="27"/>
    </location>
</feature>
<feature type="chain" id="PRO_5047322214" description="Probable periplasmic serine endoprotease DegP-like" evidence="14">
    <location>
        <begin position="28"/>
        <end position="485"/>
    </location>
</feature>
<gene>
    <name evidence="16" type="ORF">GCM10007879_31830</name>
</gene>
<dbReference type="SMART" id="SM00228">
    <property type="entry name" value="PDZ"/>
    <property type="match status" value="2"/>
</dbReference>
<evidence type="ECO:0000256" key="12">
    <source>
        <dbReference type="ARBA" id="ARBA00023016"/>
    </source>
</evidence>
<evidence type="ECO:0000313" key="16">
    <source>
        <dbReference type="EMBL" id="GLQ18934.1"/>
    </source>
</evidence>
<comment type="similarity">
    <text evidence="3">Belongs to the peptidase S1C family.</text>
</comment>
<reference evidence="16" key="2">
    <citation type="submission" date="2023-01" db="EMBL/GenBank/DDBJ databases">
        <title>Draft genome sequence of Maritalea porphyrae strain NBRC 107169.</title>
        <authorList>
            <person name="Sun Q."/>
            <person name="Mori K."/>
        </authorList>
    </citation>
    <scope>NUCLEOTIDE SEQUENCE</scope>
    <source>
        <strain evidence="16">NBRC 107169</strain>
    </source>
</reference>
<comment type="subcellular location">
    <subcellularLocation>
        <location evidence="2">Periplasm</location>
    </subcellularLocation>
</comment>
<dbReference type="PANTHER" id="PTHR22939:SF130">
    <property type="entry name" value="PERIPLASMIC SERINE ENDOPROTEASE DEGP-LIKE-RELATED"/>
    <property type="match status" value="1"/>
</dbReference>
<comment type="caution">
    <text evidence="16">The sequence shown here is derived from an EMBL/GenBank/DDBJ whole genome shotgun (WGS) entry which is preliminary data.</text>
</comment>